<evidence type="ECO:0000313" key="2">
    <source>
        <dbReference type="Proteomes" id="UP000602647"/>
    </source>
</evidence>
<gene>
    <name evidence="1" type="ORF">H9L42_06585</name>
</gene>
<protein>
    <submittedName>
        <fullName evidence="1">Uncharacterized protein</fullName>
    </submittedName>
</protein>
<name>A0A923NK88_9FIRM</name>
<sequence length="91" mass="10483">MEERLIGDKCINNQKSEYKVDGTFVIPAGICPILKISSVWTRFFEKITVRRRILSSASPKPLKIRKEKMSDKYTGQKNVSKIEIFCGLDIF</sequence>
<keyword evidence="2" id="KW-1185">Reference proteome</keyword>
<organism evidence="1 2">
    <name type="scientific">Zhenpiania hominis</name>
    <dbReference type="NCBI Taxonomy" id="2763644"/>
    <lineage>
        <taxon>Bacteria</taxon>
        <taxon>Bacillati</taxon>
        <taxon>Bacillota</taxon>
        <taxon>Clostridia</taxon>
        <taxon>Peptostreptococcales</taxon>
        <taxon>Anaerovoracaceae</taxon>
        <taxon>Zhenpiania</taxon>
    </lineage>
</organism>
<comment type="caution">
    <text evidence="1">The sequence shown here is derived from an EMBL/GenBank/DDBJ whole genome shotgun (WGS) entry which is preliminary data.</text>
</comment>
<dbReference type="AlphaFoldDB" id="A0A923NK88"/>
<dbReference type="Proteomes" id="UP000602647">
    <property type="component" value="Unassembled WGS sequence"/>
</dbReference>
<evidence type="ECO:0000313" key="1">
    <source>
        <dbReference type="EMBL" id="MBC6679491.1"/>
    </source>
</evidence>
<accession>A0A923NK88</accession>
<proteinExistence type="predicted"/>
<reference evidence="1" key="1">
    <citation type="submission" date="2020-08" db="EMBL/GenBank/DDBJ databases">
        <title>Genome public.</title>
        <authorList>
            <person name="Liu C."/>
            <person name="Sun Q."/>
        </authorList>
    </citation>
    <scope>NUCLEOTIDE SEQUENCE</scope>
    <source>
        <strain evidence="1">BX12</strain>
    </source>
</reference>
<dbReference type="EMBL" id="JACRYT010000005">
    <property type="protein sequence ID" value="MBC6679491.1"/>
    <property type="molecule type" value="Genomic_DNA"/>
</dbReference>
<dbReference type="RefSeq" id="WP_187302600.1">
    <property type="nucleotide sequence ID" value="NZ_JACRYT010000005.1"/>
</dbReference>